<accession>A0A542E4S9</accession>
<comment type="caution">
    <text evidence="2">The sequence shown here is derived from an EMBL/GenBank/DDBJ whole genome shotgun (WGS) entry which is preliminary data.</text>
</comment>
<dbReference type="PANTHER" id="PTHR43812">
    <property type="entry name" value="BLR2425 PROTEIN"/>
    <property type="match status" value="1"/>
</dbReference>
<dbReference type="InterPro" id="IPR002563">
    <property type="entry name" value="Flavin_Rdtase-like_dom"/>
</dbReference>
<dbReference type="Pfam" id="PF01613">
    <property type="entry name" value="Flavin_Reduct"/>
    <property type="match status" value="1"/>
</dbReference>
<reference evidence="2 3" key="1">
    <citation type="submission" date="2019-06" db="EMBL/GenBank/DDBJ databases">
        <title>Sequencing the genomes of 1000 actinobacteria strains.</title>
        <authorList>
            <person name="Klenk H.-P."/>
        </authorList>
    </citation>
    <scope>NUCLEOTIDE SEQUENCE [LARGE SCALE GENOMIC DNA]</scope>
    <source>
        <strain evidence="2 3">DSM 18607</strain>
    </source>
</reference>
<dbReference type="OrthoDB" id="9794638at2"/>
<sequence length="203" mass="22133">MSSVHFYRPSQGHGLPHDPFNAIVAPRPIGWISTVAPDGTRNLAPYSFFNAFAYTPPIVGFSSTEEKDSARNARETGEFTWSLVTRPLAERMNETSTTEGVDEWERAGLQPAPSRVVAPPRVADSPVGFECRVSQILPLTGADGTPNGAVLTLGEVVGVHIDEDYLQDGIYQTAKAQPVMRAGGPSAYYGISEDLRFDLRRPR</sequence>
<dbReference type="PANTHER" id="PTHR43812:SF2">
    <property type="entry name" value="FLAVIN REDUCTASE LIKE DOMAIN-CONTAINING PROTEIN"/>
    <property type="match status" value="1"/>
</dbReference>
<feature type="domain" description="Flavin reductase like" evidence="1">
    <location>
        <begin position="22"/>
        <end position="173"/>
    </location>
</feature>
<organism evidence="2 3">
    <name type="scientific">Lapillicoccus jejuensis</name>
    <dbReference type="NCBI Taxonomy" id="402171"/>
    <lineage>
        <taxon>Bacteria</taxon>
        <taxon>Bacillati</taxon>
        <taxon>Actinomycetota</taxon>
        <taxon>Actinomycetes</taxon>
        <taxon>Micrococcales</taxon>
        <taxon>Intrasporangiaceae</taxon>
        <taxon>Lapillicoccus</taxon>
    </lineage>
</organism>
<evidence type="ECO:0000313" key="3">
    <source>
        <dbReference type="Proteomes" id="UP000317893"/>
    </source>
</evidence>
<dbReference type="InterPro" id="IPR012349">
    <property type="entry name" value="Split_barrel_FMN-bd"/>
</dbReference>
<dbReference type="RefSeq" id="WP_141849565.1">
    <property type="nucleotide sequence ID" value="NZ_BAAAPR010000015.1"/>
</dbReference>
<evidence type="ECO:0000259" key="1">
    <source>
        <dbReference type="SMART" id="SM00903"/>
    </source>
</evidence>
<dbReference type="SMART" id="SM00903">
    <property type="entry name" value="Flavin_Reduct"/>
    <property type="match status" value="1"/>
</dbReference>
<dbReference type="AlphaFoldDB" id="A0A542E4S9"/>
<proteinExistence type="predicted"/>
<dbReference type="SUPFAM" id="SSF50475">
    <property type="entry name" value="FMN-binding split barrel"/>
    <property type="match status" value="1"/>
</dbReference>
<name>A0A542E4S9_9MICO</name>
<gene>
    <name evidence="2" type="ORF">FB458_3447</name>
</gene>
<dbReference type="Gene3D" id="2.30.110.10">
    <property type="entry name" value="Electron Transport, Fmn-binding Protein, Chain A"/>
    <property type="match status" value="1"/>
</dbReference>
<keyword evidence="3" id="KW-1185">Reference proteome</keyword>
<protein>
    <submittedName>
        <fullName evidence="2">Flavin reductase (DIM6/NTAB) family NADH-FMN oxidoreductase RutF</fullName>
    </submittedName>
</protein>
<evidence type="ECO:0000313" key="2">
    <source>
        <dbReference type="EMBL" id="TQJ10327.1"/>
    </source>
</evidence>
<dbReference type="GO" id="GO:0010181">
    <property type="term" value="F:FMN binding"/>
    <property type="evidence" value="ECO:0007669"/>
    <property type="project" value="InterPro"/>
</dbReference>
<dbReference type="GO" id="GO:0016646">
    <property type="term" value="F:oxidoreductase activity, acting on the CH-NH group of donors, NAD or NADP as acceptor"/>
    <property type="evidence" value="ECO:0007669"/>
    <property type="project" value="UniProtKB-ARBA"/>
</dbReference>
<dbReference type="Proteomes" id="UP000317893">
    <property type="component" value="Unassembled WGS sequence"/>
</dbReference>
<dbReference type="EMBL" id="VFMN01000001">
    <property type="protein sequence ID" value="TQJ10327.1"/>
    <property type="molecule type" value="Genomic_DNA"/>
</dbReference>